<dbReference type="InterPro" id="IPR011990">
    <property type="entry name" value="TPR-like_helical_dom_sf"/>
</dbReference>
<name>A0ABS8ZKU1_9PSEU</name>
<dbReference type="RefSeq" id="WP_233727888.1">
    <property type="nucleotide sequence ID" value="NZ_JAJVCN010000002.1"/>
</dbReference>
<dbReference type="SUPFAM" id="SSF48452">
    <property type="entry name" value="TPR-like"/>
    <property type="match status" value="1"/>
</dbReference>
<proteinExistence type="predicted"/>
<organism evidence="1 3">
    <name type="scientific">Kibdelosporangium philippinense</name>
    <dbReference type="NCBI Taxonomy" id="211113"/>
    <lineage>
        <taxon>Bacteria</taxon>
        <taxon>Bacillati</taxon>
        <taxon>Actinomycetota</taxon>
        <taxon>Actinomycetes</taxon>
        <taxon>Pseudonocardiales</taxon>
        <taxon>Pseudonocardiaceae</taxon>
        <taxon>Kibdelosporangium</taxon>
    </lineage>
</organism>
<dbReference type="Gene3D" id="1.25.40.10">
    <property type="entry name" value="Tetratricopeptide repeat domain"/>
    <property type="match status" value="1"/>
</dbReference>
<evidence type="ECO:0000313" key="1">
    <source>
        <dbReference type="EMBL" id="MCE7006417.1"/>
    </source>
</evidence>
<evidence type="ECO:0000313" key="3">
    <source>
        <dbReference type="Proteomes" id="UP001521150"/>
    </source>
</evidence>
<keyword evidence="3" id="KW-1185">Reference proteome</keyword>
<gene>
    <name evidence="1" type="ORF">LWC34_26835</name>
    <name evidence="2" type="ORF">LWC34_41810</name>
</gene>
<comment type="caution">
    <text evidence="1">The sequence shown here is derived from an EMBL/GenBank/DDBJ whole genome shotgun (WGS) entry which is preliminary data.</text>
</comment>
<dbReference type="SUPFAM" id="SSF103642">
    <property type="entry name" value="Sec-C motif"/>
    <property type="match status" value="1"/>
</dbReference>
<sequence>MRTKPAAAIAAELEAELEHYPDERGQILVEAAEAWHQAGDHDRAIALLTQAIALGGEDGGNARVELVEVLFDLDQIEQAQAQLDELRHQRPSSPTPYHLAAELLEDRGQHQQALTWFNMAVARLTEQEMADRDTEFGFLSYANNIVAGRRRVRHALGIPPDELDESVQALSEQAEDLARALTPPAPREVRVLFWPRNEIPRAHEAWPRLVEHAEADTIIAEREAANRELSEAGIARITMVPLTTAKLLEFTTRTESDPTDEDTRLACMNEILEEGGTVSWPPARNAPCWCGSAIKYKKCCGRPHLD</sequence>
<dbReference type="EMBL" id="JAJVCN010000002">
    <property type="protein sequence ID" value="MCE7006417.1"/>
    <property type="molecule type" value="Genomic_DNA"/>
</dbReference>
<dbReference type="Gene3D" id="3.10.450.50">
    <property type="match status" value="1"/>
</dbReference>
<accession>A0ABS8ZKU1</accession>
<dbReference type="EMBL" id="JAJVCN010000003">
    <property type="protein sequence ID" value="MCE7009307.1"/>
    <property type="molecule type" value="Genomic_DNA"/>
</dbReference>
<protein>
    <submittedName>
        <fullName evidence="1">SEC-C domain-containing protein</fullName>
    </submittedName>
</protein>
<dbReference type="InterPro" id="IPR004027">
    <property type="entry name" value="SEC_C_motif"/>
</dbReference>
<reference evidence="1 3" key="1">
    <citation type="submission" date="2021-12" db="EMBL/GenBank/DDBJ databases">
        <title>Genome sequence of Kibdelosporangium philippinense ATCC 49844.</title>
        <authorList>
            <person name="Fedorov E.A."/>
            <person name="Omeragic M."/>
            <person name="Shalygina K.F."/>
            <person name="Maclea K.S."/>
        </authorList>
    </citation>
    <scope>NUCLEOTIDE SEQUENCE [LARGE SCALE GENOMIC DNA]</scope>
    <source>
        <strain evidence="1 3">ATCC 49844</strain>
    </source>
</reference>
<dbReference type="Pfam" id="PF02810">
    <property type="entry name" value="SEC-C"/>
    <property type="match status" value="1"/>
</dbReference>
<dbReference type="Pfam" id="PF14559">
    <property type="entry name" value="TPR_19"/>
    <property type="match status" value="1"/>
</dbReference>
<dbReference type="Proteomes" id="UP001521150">
    <property type="component" value="Unassembled WGS sequence"/>
</dbReference>
<evidence type="ECO:0000313" key="2">
    <source>
        <dbReference type="EMBL" id="MCE7009307.1"/>
    </source>
</evidence>